<reference evidence="3" key="1">
    <citation type="journal article" date="2016" name="Front. Microbiol.">
        <title>Molecular Keys to the Janthinobacterium and Duganella spp. Interaction with the Plant Pathogen Fusarium graminearum.</title>
        <authorList>
            <person name="Haack F.S."/>
            <person name="Poehlein A."/>
            <person name="Kroger C."/>
            <person name="Voigt C.A."/>
            <person name="Piepenbring M."/>
            <person name="Bode H.B."/>
            <person name="Daniel R."/>
            <person name="Schafer W."/>
            <person name="Streit W.R."/>
        </authorList>
    </citation>
    <scope>NUCLEOTIDE SEQUENCE [LARGE SCALE GENOMIC DNA]</scope>
    <source>
        <strain evidence="3">T54</strain>
    </source>
</reference>
<evidence type="ECO:0000259" key="1">
    <source>
        <dbReference type="Pfam" id="PF18426"/>
    </source>
</evidence>
<evidence type="ECO:0000313" key="2">
    <source>
        <dbReference type="EMBL" id="OFA00235.1"/>
    </source>
</evidence>
<dbReference type="Pfam" id="PF18426">
    <property type="entry name" value="Tli4_C"/>
    <property type="match status" value="1"/>
</dbReference>
<gene>
    <name evidence="2" type="ORF">DUPY_24390</name>
</gene>
<dbReference type="EMBL" id="LROM01000084">
    <property type="protein sequence ID" value="OFA00235.1"/>
    <property type="molecule type" value="Genomic_DNA"/>
</dbReference>
<evidence type="ECO:0000313" key="3">
    <source>
        <dbReference type="Proteomes" id="UP000175989"/>
    </source>
</evidence>
<accession>A0A1E7WMG3</accession>
<keyword evidence="3" id="KW-1185">Reference proteome</keyword>
<dbReference type="Proteomes" id="UP000175989">
    <property type="component" value="Unassembled WGS sequence"/>
</dbReference>
<dbReference type="AlphaFoldDB" id="A0A1E7WMG3"/>
<comment type="caution">
    <text evidence="2">The sequence shown here is derived from an EMBL/GenBank/DDBJ whole genome shotgun (WGS) entry which is preliminary data.</text>
</comment>
<dbReference type="InterPro" id="IPR041290">
    <property type="entry name" value="Tli4_C"/>
</dbReference>
<proteinExistence type="predicted"/>
<organism evidence="2 3">
    <name type="scientific">Duganella phyllosphaerae</name>
    <dbReference type="NCBI Taxonomy" id="762836"/>
    <lineage>
        <taxon>Bacteria</taxon>
        <taxon>Pseudomonadati</taxon>
        <taxon>Pseudomonadota</taxon>
        <taxon>Betaproteobacteria</taxon>
        <taxon>Burkholderiales</taxon>
        <taxon>Oxalobacteraceae</taxon>
        <taxon>Telluria group</taxon>
        <taxon>Duganella</taxon>
    </lineage>
</organism>
<sequence>MRSESLEFFDKTKTVCIGRFLIDVPETAKIIYGPADVSLPIERYIGKGSEINEIVKSRLLEVEEERFLASNALRKSTSLLGNVIDGGMPYQKIVFGVSKASGSFYRIQSYVQVGNDLFVQEGEAYGEKDDYILMIKTMNSIASKLRSRADGEISSGEGICIDGGFVSETSRLDYENLTLGIRLSEFPDVHFSLATSLKPKLVDSDALEPRLRQAEEFAKRSGKENWYSRIKIYRRGERKIGKWDGFEVLAKKPQQLSEKDSHEFLFVSQGQPDNPLLPVLKLSLNSGLKKNSRGAILPSITDNQAILIWDKITSSIRERPVENIRKSAR</sequence>
<feature type="domain" description="Tle cognate immunity protein 4 C-terminal" evidence="1">
    <location>
        <begin position="152"/>
        <end position="320"/>
    </location>
</feature>
<name>A0A1E7WMG3_9BURK</name>
<protein>
    <recommendedName>
        <fullName evidence="1">Tle cognate immunity protein 4 C-terminal domain-containing protein</fullName>
    </recommendedName>
</protein>